<keyword evidence="1" id="KW-1133">Transmembrane helix</keyword>
<comment type="caution">
    <text evidence="3">The sequence shown here is derived from an EMBL/GenBank/DDBJ whole genome shotgun (WGS) entry which is preliminary data.</text>
</comment>
<dbReference type="InterPro" id="IPR052516">
    <property type="entry name" value="N-heterocyclic_Hydroxylase"/>
</dbReference>
<evidence type="ECO:0000259" key="2">
    <source>
        <dbReference type="SMART" id="SM01008"/>
    </source>
</evidence>
<dbReference type="InterPro" id="IPR046867">
    <property type="entry name" value="AldOxase/xan_DH_MoCoBD2"/>
</dbReference>
<reference evidence="3 4" key="1">
    <citation type="submission" date="2017-07" db="EMBL/GenBank/DDBJ databases">
        <title>Sandarakinorhabdus cyanobacteriorum sp. nov., a novel bacterium isolated from cyanobacterial aggregates in a eutrophic lake.</title>
        <authorList>
            <person name="Cai H."/>
        </authorList>
    </citation>
    <scope>NUCLEOTIDE SEQUENCE [LARGE SCALE GENOMIC DNA]</scope>
    <source>
        <strain evidence="3 4">TH057</strain>
    </source>
</reference>
<dbReference type="Gene3D" id="3.30.365.10">
    <property type="entry name" value="Aldehyde oxidase/xanthine dehydrogenase, molybdopterin binding domain"/>
    <property type="match status" value="4"/>
</dbReference>
<dbReference type="InterPro" id="IPR037165">
    <property type="entry name" value="AldOxase/xan_DH_Mopterin-bd_sf"/>
</dbReference>
<dbReference type="SMART" id="SM01008">
    <property type="entry name" value="Ald_Xan_dh_C"/>
    <property type="match status" value="1"/>
</dbReference>
<dbReference type="PANTHER" id="PTHR47495:SF2">
    <property type="entry name" value="ALDEHYDE DEHYDROGENASE"/>
    <property type="match status" value="1"/>
</dbReference>
<organism evidence="3 4">
    <name type="scientific">Sandarakinorhabdus cyanobacteriorum</name>
    <dbReference type="NCBI Taxonomy" id="1981098"/>
    <lineage>
        <taxon>Bacteria</taxon>
        <taxon>Pseudomonadati</taxon>
        <taxon>Pseudomonadota</taxon>
        <taxon>Alphaproteobacteria</taxon>
        <taxon>Sphingomonadales</taxon>
        <taxon>Sphingosinicellaceae</taxon>
        <taxon>Sandarakinorhabdus</taxon>
    </lineage>
</organism>
<dbReference type="InterPro" id="IPR006311">
    <property type="entry name" value="TAT_signal"/>
</dbReference>
<dbReference type="Proteomes" id="UP000216991">
    <property type="component" value="Unassembled WGS sequence"/>
</dbReference>
<feature type="transmembrane region" description="Helical" evidence="1">
    <location>
        <begin position="20"/>
        <end position="37"/>
    </location>
</feature>
<dbReference type="SUPFAM" id="SSF56003">
    <property type="entry name" value="Molybdenum cofactor-binding domain"/>
    <property type="match status" value="2"/>
</dbReference>
<evidence type="ECO:0000256" key="1">
    <source>
        <dbReference type="SAM" id="Phobius"/>
    </source>
</evidence>
<protein>
    <recommendedName>
        <fullName evidence="2">Aldehyde oxidase/xanthine dehydrogenase a/b hammerhead domain-containing protein</fullName>
    </recommendedName>
</protein>
<sequence>MPPPSRPSGRLRAGLTRRNLLIAAVAGAGLAVGWGLWPRARRFNWAAGEGEALLNAYVKIAADGRVTVAVAQAEMGQGIWSALAQIVADELGADWRTVAVEPAPLGPDYANPGLALGPATGLTEPMRSLVLGAGRQLGRLLEFQITGGSNSVRGWEMPLRVAGAAARVMLVKAAARRWDVDWTECDTAGGFVTYKANRLPFHAIIGAVDPADAPDDPPLRTRRLLAGEPVMRLDVPGKVDGSARFGIDVRLPGLAYAAIRQAPAGARLDSCDCPPPPRGLTWVDGPDFIACVGDSWFAAQRHLATAKPRWTAVDNAPGPWLEAAVKAGLQSGGKGFAPTGQIGKVVREDGDVAGKLAGPGVVTADYSLPFLAHACLEPMTATARITDDGAEIWAPTQSASLAARAVAAALDIDADDVVVHPTLIGGGFGRKVEGDACAQAAIIAQRVGRPVQLIWSREEDFGHDMYRPAVAARLHGSATPAGITAWNCAIAVPDVGTAFAGRNVGSLMGRPSAGAGAIEGAVELPYAIPNCRVSHVLADCTAPLGFWRSVGHSFTGFIVERFVDELALAAKADPGAFRLAMLKDRPRHAAVLRTVLEMGGPLGRDEGEAGQPVTARGIALVESFGSIVAQIAEVVVPPQGRPQVTRVWAAVDCGRVINPDTVTAQIEGGIIYGLSAALFGRISFAQGVVEQDNFHAYPLITMADCPEIEVEIIASDADPGGIGEPGTPPIAPAVANALAAATGKRWQSLPLFPA</sequence>
<evidence type="ECO:0000313" key="4">
    <source>
        <dbReference type="Proteomes" id="UP000216991"/>
    </source>
</evidence>
<dbReference type="Gene3D" id="3.90.1170.50">
    <property type="entry name" value="Aldehyde oxidase/xanthine dehydrogenase, a/b hammerhead"/>
    <property type="match status" value="1"/>
</dbReference>
<keyword evidence="1" id="KW-0472">Membrane</keyword>
<dbReference type="InterPro" id="IPR008274">
    <property type="entry name" value="AldOxase/xan_DH_MoCoBD1"/>
</dbReference>
<dbReference type="OrthoDB" id="9767994at2"/>
<dbReference type="AlphaFoldDB" id="A0A255YB78"/>
<dbReference type="PROSITE" id="PS51318">
    <property type="entry name" value="TAT"/>
    <property type="match status" value="1"/>
</dbReference>
<dbReference type="Pfam" id="PF20256">
    <property type="entry name" value="MoCoBD_2"/>
    <property type="match status" value="2"/>
</dbReference>
<dbReference type="InterPro" id="IPR012368">
    <property type="entry name" value="OxRdtase_Mopterin-bd_su_IorB"/>
</dbReference>
<dbReference type="EMBL" id="NOXT01000117">
    <property type="protein sequence ID" value="OYQ26496.1"/>
    <property type="molecule type" value="Genomic_DNA"/>
</dbReference>
<dbReference type="Pfam" id="PF02738">
    <property type="entry name" value="MoCoBD_1"/>
    <property type="match status" value="1"/>
</dbReference>
<accession>A0A255YB78</accession>
<dbReference type="PIRSF" id="PIRSF036389">
    <property type="entry name" value="IOR_B"/>
    <property type="match status" value="1"/>
</dbReference>
<name>A0A255YB78_9SPHN</name>
<dbReference type="PANTHER" id="PTHR47495">
    <property type="entry name" value="ALDEHYDE DEHYDROGENASE"/>
    <property type="match status" value="1"/>
</dbReference>
<keyword evidence="4" id="KW-1185">Reference proteome</keyword>
<evidence type="ECO:0000313" key="3">
    <source>
        <dbReference type="EMBL" id="OYQ26496.1"/>
    </source>
</evidence>
<proteinExistence type="predicted"/>
<feature type="domain" description="Aldehyde oxidase/xanthine dehydrogenase a/b hammerhead" evidence="2">
    <location>
        <begin position="240"/>
        <end position="314"/>
    </location>
</feature>
<dbReference type="RefSeq" id="WP_094474331.1">
    <property type="nucleotide sequence ID" value="NZ_NOXT01000117.1"/>
</dbReference>
<dbReference type="InterPro" id="IPR000674">
    <property type="entry name" value="Ald_Oxase/Xan_DH_a/b"/>
</dbReference>
<keyword evidence="1" id="KW-0812">Transmembrane</keyword>
<dbReference type="GO" id="GO:0016491">
    <property type="term" value="F:oxidoreductase activity"/>
    <property type="evidence" value="ECO:0007669"/>
    <property type="project" value="InterPro"/>
</dbReference>
<gene>
    <name evidence="3" type="ORF">CHU93_11905</name>
</gene>